<evidence type="ECO:0000256" key="4">
    <source>
        <dbReference type="ARBA" id="ARBA00023163"/>
    </source>
</evidence>
<dbReference type="SMART" id="SM00354">
    <property type="entry name" value="HTH_LACI"/>
    <property type="match status" value="1"/>
</dbReference>
<dbReference type="InterPro" id="IPR028082">
    <property type="entry name" value="Peripla_BP_I"/>
</dbReference>
<dbReference type="RefSeq" id="WP_369062083.1">
    <property type="nucleotide sequence ID" value="NZ_CP158375.1"/>
</dbReference>
<evidence type="ECO:0000256" key="2">
    <source>
        <dbReference type="ARBA" id="ARBA00023015"/>
    </source>
</evidence>
<evidence type="ECO:0000256" key="3">
    <source>
        <dbReference type="ARBA" id="ARBA00023125"/>
    </source>
</evidence>
<reference evidence="6" key="1">
    <citation type="submission" date="2024-06" db="EMBL/GenBank/DDBJ databases">
        <title>Caulobacter inopinatus, sp. nov.</title>
        <authorList>
            <person name="Donachie S.P."/>
        </authorList>
    </citation>
    <scope>NUCLEOTIDE SEQUENCE</scope>
    <source>
        <strain evidence="6">73W</strain>
    </source>
</reference>
<dbReference type="GO" id="GO:0003700">
    <property type="term" value="F:DNA-binding transcription factor activity"/>
    <property type="evidence" value="ECO:0007669"/>
    <property type="project" value="TreeGrafter"/>
</dbReference>
<feature type="domain" description="HTH lacI-type" evidence="5">
    <location>
        <begin position="12"/>
        <end position="66"/>
    </location>
</feature>
<keyword evidence="3 6" id="KW-0238">DNA-binding</keyword>
<evidence type="ECO:0000256" key="1">
    <source>
        <dbReference type="ARBA" id="ARBA00022491"/>
    </source>
</evidence>
<dbReference type="Gene3D" id="3.40.50.2300">
    <property type="match status" value="2"/>
</dbReference>
<proteinExistence type="predicted"/>
<evidence type="ECO:0000313" key="6">
    <source>
        <dbReference type="EMBL" id="XDO98294.1"/>
    </source>
</evidence>
<sequence length="334" mass="35308">MAESEFPQSRRATLKDVAKAAGVSLASASYAINGAGSVGEATRAHILKVASELGYRPNQSAKAMKTGRTGAIGLIVPDLTNPFFPNLAQVVIQAARTHGYSVFLTDTEGSPEAEQNAAGLLVQHGVDGVIWFPIDDTGAVSKIIDGVPAVVLDRNLPGYDVIQADYEQGGRLAAEHLIAAGHRRIGVISGPHAASSARQRAEAAIAVVEEKAQLAWHVHNAFSVDLEPPVREALERREATAVIAGADLIAIGALRHIRAIGQSSPDDVSVVGFDDIPWAQLHTPSLTTIDMPVEEMAAAAVETLIRRMGAKGEPPSRQVFGVRLVARQSVRVLK</sequence>
<dbReference type="EMBL" id="CP158375">
    <property type="protein sequence ID" value="XDO98294.1"/>
    <property type="molecule type" value="Genomic_DNA"/>
</dbReference>
<keyword evidence="1" id="KW-0678">Repressor</keyword>
<dbReference type="InterPro" id="IPR000843">
    <property type="entry name" value="HTH_LacI"/>
</dbReference>
<dbReference type="Pfam" id="PF00356">
    <property type="entry name" value="LacI"/>
    <property type="match status" value="1"/>
</dbReference>
<dbReference type="AlphaFoldDB" id="A0AB39KWX3"/>
<dbReference type="PANTHER" id="PTHR30146:SF148">
    <property type="entry name" value="HTH-TYPE TRANSCRIPTIONAL REPRESSOR PURR-RELATED"/>
    <property type="match status" value="1"/>
</dbReference>
<dbReference type="SUPFAM" id="SSF47413">
    <property type="entry name" value="lambda repressor-like DNA-binding domains"/>
    <property type="match status" value="1"/>
</dbReference>
<dbReference type="Gene3D" id="1.10.260.40">
    <property type="entry name" value="lambda repressor-like DNA-binding domains"/>
    <property type="match status" value="1"/>
</dbReference>
<dbReference type="InterPro" id="IPR046335">
    <property type="entry name" value="LacI/GalR-like_sensor"/>
</dbReference>
<dbReference type="SUPFAM" id="SSF53822">
    <property type="entry name" value="Periplasmic binding protein-like I"/>
    <property type="match status" value="1"/>
</dbReference>
<evidence type="ECO:0000259" key="5">
    <source>
        <dbReference type="PROSITE" id="PS50932"/>
    </source>
</evidence>
<dbReference type="InterPro" id="IPR010982">
    <property type="entry name" value="Lambda_DNA-bd_dom_sf"/>
</dbReference>
<gene>
    <name evidence="6" type="ORF">ABOZ73_07720</name>
</gene>
<keyword evidence="4" id="KW-0804">Transcription</keyword>
<dbReference type="PROSITE" id="PS00356">
    <property type="entry name" value="HTH_LACI_1"/>
    <property type="match status" value="1"/>
</dbReference>
<organism evidence="6">
    <name type="scientific">Caulobacter sp. 73W</name>
    <dbReference type="NCBI Taxonomy" id="3161137"/>
    <lineage>
        <taxon>Bacteria</taxon>
        <taxon>Pseudomonadati</taxon>
        <taxon>Pseudomonadota</taxon>
        <taxon>Alphaproteobacteria</taxon>
        <taxon>Caulobacterales</taxon>
        <taxon>Caulobacteraceae</taxon>
        <taxon>Caulobacter</taxon>
    </lineage>
</organism>
<keyword evidence="2" id="KW-0805">Transcription regulation</keyword>
<accession>A0AB39KWX3</accession>
<name>A0AB39KWX3_9CAUL</name>
<dbReference type="CDD" id="cd01392">
    <property type="entry name" value="HTH_LacI"/>
    <property type="match status" value="1"/>
</dbReference>
<dbReference type="PANTHER" id="PTHR30146">
    <property type="entry name" value="LACI-RELATED TRANSCRIPTIONAL REPRESSOR"/>
    <property type="match status" value="1"/>
</dbReference>
<dbReference type="PROSITE" id="PS50932">
    <property type="entry name" value="HTH_LACI_2"/>
    <property type="match status" value="1"/>
</dbReference>
<dbReference type="Pfam" id="PF13377">
    <property type="entry name" value="Peripla_BP_3"/>
    <property type="match status" value="1"/>
</dbReference>
<protein>
    <submittedName>
        <fullName evidence="6">LacI family DNA-binding transcriptional regulator</fullName>
    </submittedName>
</protein>
<dbReference type="GO" id="GO:0000976">
    <property type="term" value="F:transcription cis-regulatory region binding"/>
    <property type="evidence" value="ECO:0007669"/>
    <property type="project" value="TreeGrafter"/>
</dbReference>
<dbReference type="CDD" id="cd06267">
    <property type="entry name" value="PBP1_LacI_sugar_binding-like"/>
    <property type="match status" value="1"/>
</dbReference>